<protein>
    <submittedName>
        <fullName evidence="2">RNA-binding protein 25</fullName>
    </submittedName>
</protein>
<dbReference type="Proteomes" id="UP000018936">
    <property type="component" value="Unassembled WGS sequence"/>
</dbReference>
<sequence>MVMVGAGACGLDASHDGHTYVWFSEGAKPQNAMCVHPRTCTPPPRMHVHPRACAHALHMHPVPMHVQQRPKDQLAGGKHALMCGGVELGQWLVCPQRGLCVPLWHACHRKEGRKERQREREGEGEREEERKKTEKEGMRMKGRKEGERERERQRTEKERDREKAGMRNK</sequence>
<gene>
    <name evidence="2" type="primary">RBM25</name>
    <name evidence="2" type="ORF">L345_08828</name>
</gene>
<evidence type="ECO:0000256" key="1">
    <source>
        <dbReference type="SAM" id="MobiDB-lite"/>
    </source>
</evidence>
<dbReference type="EMBL" id="AZIM01001901">
    <property type="protein sequence ID" value="ETE65398.1"/>
    <property type="molecule type" value="Genomic_DNA"/>
</dbReference>
<feature type="region of interest" description="Disordered" evidence="1">
    <location>
        <begin position="111"/>
        <end position="169"/>
    </location>
</feature>
<keyword evidence="3" id="KW-1185">Reference proteome</keyword>
<evidence type="ECO:0000313" key="2">
    <source>
        <dbReference type="EMBL" id="ETE65398.1"/>
    </source>
</evidence>
<reference evidence="2 3" key="1">
    <citation type="journal article" date="2013" name="Proc. Natl. Acad. Sci. U.S.A.">
        <title>The king cobra genome reveals dynamic gene evolution and adaptation in the snake venom system.</title>
        <authorList>
            <person name="Vonk F.J."/>
            <person name="Casewell N.R."/>
            <person name="Henkel C.V."/>
            <person name="Heimberg A.M."/>
            <person name="Jansen H.J."/>
            <person name="McCleary R.J."/>
            <person name="Kerkkamp H.M."/>
            <person name="Vos R.A."/>
            <person name="Guerreiro I."/>
            <person name="Calvete J.J."/>
            <person name="Wuster W."/>
            <person name="Woods A.E."/>
            <person name="Logan J.M."/>
            <person name="Harrison R.A."/>
            <person name="Castoe T.A."/>
            <person name="de Koning A.P."/>
            <person name="Pollock D.D."/>
            <person name="Yandell M."/>
            <person name="Calderon D."/>
            <person name="Renjifo C."/>
            <person name="Currier R.B."/>
            <person name="Salgado D."/>
            <person name="Pla D."/>
            <person name="Sanz L."/>
            <person name="Hyder A.S."/>
            <person name="Ribeiro J.M."/>
            <person name="Arntzen J.W."/>
            <person name="van den Thillart G.E."/>
            <person name="Boetzer M."/>
            <person name="Pirovano W."/>
            <person name="Dirks R.P."/>
            <person name="Spaink H.P."/>
            <person name="Duboule D."/>
            <person name="McGlinn E."/>
            <person name="Kini R.M."/>
            <person name="Richardson M.K."/>
        </authorList>
    </citation>
    <scope>NUCLEOTIDE SEQUENCE</scope>
    <source>
        <tissue evidence="2">Blood</tissue>
    </source>
</reference>
<name>V8NUN7_OPHHA</name>
<organism evidence="2 3">
    <name type="scientific">Ophiophagus hannah</name>
    <name type="common">King cobra</name>
    <name type="synonym">Naja hannah</name>
    <dbReference type="NCBI Taxonomy" id="8665"/>
    <lineage>
        <taxon>Eukaryota</taxon>
        <taxon>Metazoa</taxon>
        <taxon>Chordata</taxon>
        <taxon>Craniata</taxon>
        <taxon>Vertebrata</taxon>
        <taxon>Euteleostomi</taxon>
        <taxon>Lepidosauria</taxon>
        <taxon>Squamata</taxon>
        <taxon>Bifurcata</taxon>
        <taxon>Unidentata</taxon>
        <taxon>Episquamata</taxon>
        <taxon>Toxicofera</taxon>
        <taxon>Serpentes</taxon>
        <taxon>Colubroidea</taxon>
        <taxon>Elapidae</taxon>
        <taxon>Elapinae</taxon>
        <taxon>Ophiophagus</taxon>
    </lineage>
</organism>
<accession>V8NUN7</accession>
<feature type="compositionally biased region" description="Basic and acidic residues" evidence="1">
    <location>
        <begin position="112"/>
        <end position="169"/>
    </location>
</feature>
<evidence type="ECO:0000313" key="3">
    <source>
        <dbReference type="Proteomes" id="UP000018936"/>
    </source>
</evidence>
<dbReference type="AlphaFoldDB" id="V8NUN7"/>
<comment type="caution">
    <text evidence="2">The sequence shown here is derived from an EMBL/GenBank/DDBJ whole genome shotgun (WGS) entry which is preliminary data.</text>
</comment>
<feature type="non-terminal residue" evidence="2">
    <location>
        <position position="1"/>
    </location>
</feature>
<proteinExistence type="predicted"/>